<proteinExistence type="predicted"/>
<reference evidence="1" key="1">
    <citation type="submission" date="2018-05" db="EMBL/GenBank/DDBJ databases">
        <authorList>
            <person name="Lanie J.A."/>
            <person name="Ng W.-L."/>
            <person name="Kazmierczak K.M."/>
            <person name="Andrzejewski T.M."/>
            <person name="Davidsen T.M."/>
            <person name="Wayne K.J."/>
            <person name="Tettelin H."/>
            <person name="Glass J.I."/>
            <person name="Rusch D."/>
            <person name="Podicherti R."/>
            <person name="Tsui H.-C.T."/>
            <person name="Winkler M.E."/>
        </authorList>
    </citation>
    <scope>NUCLEOTIDE SEQUENCE</scope>
</reference>
<gene>
    <name evidence="1" type="ORF">METZ01_LOCUS507081</name>
</gene>
<dbReference type="AlphaFoldDB" id="A0A383EBK1"/>
<accession>A0A383EBK1</accession>
<dbReference type="EMBL" id="UINC01224555">
    <property type="protein sequence ID" value="SVE54227.1"/>
    <property type="molecule type" value="Genomic_DNA"/>
</dbReference>
<protein>
    <submittedName>
        <fullName evidence="1">Uncharacterized protein</fullName>
    </submittedName>
</protein>
<evidence type="ECO:0000313" key="1">
    <source>
        <dbReference type="EMBL" id="SVE54227.1"/>
    </source>
</evidence>
<name>A0A383EBK1_9ZZZZ</name>
<feature type="non-terminal residue" evidence="1">
    <location>
        <position position="1"/>
    </location>
</feature>
<sequence>VKSETNNTNWLDVKRGLKNQCNEEESIKFVDGFNEEGDSVKYIYFQPPEYVEPYKIRESYFKKTLSEYRKILKK</sequence>
<organism evidence="1">
    <name type="scientific">marine metagenome</name>
    <dbReference type="NCBI Taxonomy" id="408172"/>
    <lineage>
        <taxon>unclassified sequences</taxon>
        <taxon>metagenomes</taxon>
        <taxon>ecological metagenomes</taxon>
    </lineage>
</organism>